<keyword evidence="4" id="KW-0560">Oxidoreductase</keyword>
<dbReference type="Pfam" id="PF08240">
    <property type="entry name" value="ADH_N"/>
    <property type="match status" value="1"/>
</dbReference>
<comment type="similarity">
    <text evidence="1 6">Belongs to the zinc-containing alcohol dehydrogenase family.</text>
</comment>
<comment type="cofactor">
    <cofactor evidence="6">
        <name>Zn(2+)</name>
        <dbReference type="ChEBI" id="CHEBI:29105"/>
    </cofactor>
</comment>
<evidence type="ECO:0000256" key="6">
    <source>
        <dbReference type="RuleBase" id="RU361277"/>
    </source>
</evidence>
<feature type="domain" description="Enoyl reductase (ER)" evidence="7">
    <location>
        <begin position="18"/>
        <end position="371"/>
    </location>
</feature>
<evidence type="ECO:0000256" key="5">
    <source>
        <dbReference type="ARBA" id="ARBA00023027"/>
    </source>
</evidence>
<dbReference type="Gene3D" id="3.90.180.10">
    <property type="entry name" value="Medium-chain alcohol dehydrogenases, catalytic domain"/>
    <property type="match status" value="1"/>
</dbReference>
<evidence type="ECO:0000256" key="4">
    <source>
        <dbReference type="ARBA" id="ARBA00023002"/>
    </source>
</evidence>
<evidence type="ECO:0000313" key="9">
    <source>
        <dbReference type="Proteomes" id="UP001239522"/>
    </source>
</evidence>
<proteinExistence type="inferred from homology"/>
<dbReference type="PANTHER" id="PTHR43880">
    <property type="entry name" value="ALCOHOL DEHYDROGENASE"/>
    <property type="match status" value="1"/>
</dbReference>
<dbReference type="EMBL" id="CP120997">
    <property type="protein sequence ID" value="WLQ37089.1"/>
    <property type="molecule type" value="Genomic_DNA"/>
</dbReference>
<dbReference type="PROSITE" id="PS00059">
    <property type="entry name" value="ADH_ZINC"/>
    <property type="match status" value="1"/>
</dbReference>
<keyword evidence="5" id="KW-0520">NAD</keyword>
<dbReference type="InterPro" id="IPR036291">
    <property type="entry name" value="NAD(P)-bd_dom_sf"/>
</dbReference>
<evidence type="ECO:0000256" key="1">
    <source>
        <dbReference type="ARBA" id="ARBA00008072"/>
    </source>
</evidence>
<dbReference type="InterPro" id="IPR013154">
    <property type="entry name" value="ADH-like_N"/>
</dbReference>
<evidence type="ECO:0000256" key="3">
    <source>
        <dbReference type="ARBA" id="ARBA00022833"/>
    </source>
</evidence>
<name>A0ABY9HRS2_9ACTN</name>
<reference evidence="8 9" key="1">
    <citation type="submission" date="2023-03" db="EMBL/GenBank/DDBJ databases">
        <title>Isolation and description of six Streptomyces strains from soil environments, able to metabolize different microbial glucans.</title>
        <authorList>
            <person name="Widen T."/>
            <person name="Larsbrink J."/>
        </authorList>
    </citation>
    <scope>NUCLEOTIDE SEQUENCE [LARGE SCALE GENOMIC DNA]</scope>
    <source>
        <strain evidence="8 9">Mut1</strain>
    </source>
</reference>
<protein>
    <submittedName>
        <fullName evidence="8">Zinc-binding dehydrogenase</fullName>
    </submittedName>
</protein>
<dbReference type="RefSeq" id="WP_306058976.1">
    <property type="nucleotide sequence ID" value="NZ_CP120997.1"/>
</dbReference>
<dbReference type="InterPro" id="IPR020843">
    <property type="entry name" value="ER"/>
</dbReference>
<dbReference type="InterPro" id="IPR002328">
    <property type="entry name" value="ADH_Zn_CS"/>
</dbReference>
<keyword evidence="3 6" id="KW-0862">Zinc</keyword>
<evidence type="ECO:0000259" key="7">
    <source>
        <dbReference type="SMART" id="SM00829"/>
    </source>
</evidence>
<dbReference type="SUPFAM" id="SSF50129">
    <property type="entry name" value="GroES-like"/>
    <property type="match status" value="1"/>
</dbReference>
<sequence>MKTRAVVLRGISTARPYARTRPVEVEELTLAAPREGEVLVRVAAASLCHSDLSVVNGDRVRPLPMALGHEAVGVVEETGPGVHRISPGDHVALVFVPSCGFCADCAAGRPALCAAAAAANGSGALLHGPSLLTDASGATVHHQLGVSAFSSYTVVAQESVVPIPRDIPFTVASMFGCAVLTGAGAVINTAALRPGQSAVVYGLGGVGLSAVLGARAAGAYPVIAVDPVPEKRARALRLGATHAYAPDEAVAAIRELTSGGAEVAVEAVGSPKVMAACLTAVARGGKVVSVGLPSPDRVLEVPALAFAGEGKSLLGSYMGDAVPRRDIPRFLDLWRAGLMPVEEMHTGTLALGEVNHALEELASGRAIRQVLDASGLLGAGGAAGPA</sequence>
<evidence type="ECO:0000313" key="8">
    <source>
        <dbReference type="EMBL" id="WLQ37089.1"/>
    </source>
</evidence>
<dbReference type="Proteomes" id="UP001239522">
    <property type="component" value="Chromosome"/>
</dbReference>
<evidence type="ECO:0000256" key="2">
    <source>
        <dbReference type="ARBA" id="ARBA00022723"/>
    </source>
</evidence>
<dbReference type="PANTHER" id="PTHR43880:SF12">
    <property type="entry name" value="ALCOHOL DEHYDROGENASE CLASS-3"/>
    <property type="match status" value="1"/>
</dbReference>
<organism evidence="8 9">
    <name type="scientific">Streptomyces castrisilvae</name>
    <dbReference type="NCBI Taxonomy" id="3033811"/>
    <lineage>
        <taxon>Bacteria</taxon>
        <taxon>Bacillati</taxon>
        <taxon>Actinomycetota</taxon>
        <taxon>Actinomycetes</taxon>
        <taxon>Kitasatosporales</taxon>
        <taxon>Streptomycetaceae</taxon>
        <taxon>Streptomyces</taxon>
    </lineage>
</organism>
<accession>A0ABY9HRS2</accession>
<dbReference type="SUPFAM" id="SSF51735">
    <property type="entry name" value="NAD(P)-binding Rossmann-fold domains"/>
    <property type="match status" value="1"/>
</dbReference>
<dbReference type="InterPro" id="IPR013149">
    <property type="entry name" value="ADH-like_C"/>
</dbReference>
<dbReference type="Pfam" id="PF00107">
    <property type="entry name" value="ADH_zinc_N"/>
    <property type="match status" value="1"/>
</dbReference>
<keyword evidence="9" id="KW-1185">Reference proteome</keyword>
<keyword evidence="2 6" id="KW-0479">Metal-binding</keyword>
<dbReference type="InterPro" id="IPR011032">
    <property type="entry name" value="GroES-like_sf"/>
</dbReference>
<dbReference type="SMART" id="SM00829">
    <property type="entry name" value="PKS_ER"/>
    <property type="match status" value="1"/>
</dbReference>
<gene>
    <name evidence="8" type="ORF">P8A18_28265</name>
</gene>
<dbReference type="Gene3D" id="3.40.50.720">
    <property type="entry name" value="NAD(P)-binding Rossmann-like Domain"/>
    <property type="match status" value="1"/>
</dbReference>